<dbReference type="GO" id="GO:0016618">
    <property type="term" value="F:hydroxypyruvate reductase [NAD(P)H] activity"/>
    <property type="evidence" value="ECO:0007669"/>
    <property type="project" value="TreeGrafter"/>
</dbReference>
<sequence>MKVLGFDVFKDEEFLANNGRVNFVNSINDIYKDADVISLHLPHTPKTEHLISREVIFNKLKKQPILINTARGMLVDSLALIDGLKERKLRGYLTDVLSHEPMLEDEVLRGVDNIIITPHVGSRTYESVQRQGTMAVKNLIQLITKSS</sequence>
<evidence type="ECO:0000313" key="5">
    <source>
        <dbReference type="EMBL" id="GAL69363.1"/>
    </source>
</evidence>
<feature type="domain" description="D-isomer specific 2-hydroxyacid dehydrogenase NAD-binding" evidence="3">
    <location>
        <begin position="1"/>
        <end position="121"/>
    </location>
</feature>
<dbReference type="PANTHER" id="PTHR10996">
    <property type="entry name" value="2-HYDROXYACID DEHYDROGENASE-RELATED"/>
    <property type="match status" value="1"/>
</dbReference>
<dbReference type="SUPFAM" id="SSF51735">
    <property type="entry name" value="NAD(P)-binding Rossmann-fold domains"/>
    <property type="match status" value="1"/>
</dbReference>
<evidence type="ECO:0000256" key="1">
    <source>
        <dbReference type="ARBA" id="ARBA00023002"/>
    </source>
</evidence>
<dbReference type="GO" id="GO:0030267">
    <property type="term" value="F:glyoxylate reductase (NADPH) activity"/>
    <property type="evidence" value="ECO:0007669"/>
    <property type="project" value="TreeGrafter"/>
</dbReference>
<evidence type="ECO:0000313" key="6">
    <source>
        <dbReference type="Proteomes" id="UP000029641"/>
    </source>
</evidence>
<dbReference type="InterPro" id="IPR036291">
    <property type="entry name" value="NAD(P)-bd_dom_sf"/>
</dbReference>
<dbReference type="Proteomes" id="UP000029641">
    <property type="component" value="Unassembled WGS sequence"/>
</dbReference>
<dbReference type="InterPro" id="IPR029753">
    <property type="entry name" value="D-isomer_DH_CS"/>
</dbReference>
<proteinExistence type="predicted"/>
<dbReference type="InterPro" id="IPR006140">
    <property type="entry name" value="D-isomer_DH_NAD-bd"/>
</dbReference>
<dbReference type="EC" id="1.1.1.95" evidence="4"/>
<dbReference type="PANTHER" id="PTHR10996:SF178">
    <property type="entry name" value="2-HYDROXYACID DEHYDROGENASE YGL185C-RELATED"/>
    <property type="match status" value="1"/>
</dbReference>
<dbReference type="PROSITE" id="PS00670">
    <property type="entry name" value="D_2_HYDROXYACID_DH_2"/>
    <property type="match status" value="1"/>
</dbReference>
<dbReference type="EMBL" id="BBNR01000001">
    <property type="protein sequence ID" value="GAL65303.1"/>
    <property type="molecule type" value="Genomic_DNA"/>
</dbReference>
<dbReference type="Gene3D" id="3.40.50.720">
    <property type="entry name" value="NAD(P)-binding Rossmann-like Domain"/>
    <property type="match status" value="2"/>
</dbReference>
<dbReference type="Proteomes" id="UP000029646">
    <property type="component" value="Unassembled WGS sequence"/>
</dbReference>
<dbReference type="GO" id="GO:0005829">
    <property type="term" value="C:cytosol"/>
    <property type="evidence" value="ECO:0007669"/>
    <property type="project" value="TreeGrafter"/>
</dbReference>
<evidence type="ECO:0000256" key="2">
    <source>
        <dbReference type="ARBA" id="ARBA00023027"/>
    </source>
</evidence>
<organism evidence="4 6">
    <name type="scientific">Jejuia pallidilutea</name>
    <dbReference type="NCBI Taxonomy" id="504487"/>
    <lineage>
        <taxon>Bacteria</taxon>
        <taxon>Pseudomonadati</taxon>
        <taxon>Bacteroidota</taxon>
        <taxon>Flavobacteriia</taxon>
        <taxon>Flavobacteriales</taxon>
        <taxon>Flavobacteriaceae</taxon>
        <taxon>Jejuia</taxon>
    </lineage>
</organism>
<dbReference type="EMBL" id="BBNS01000001">
    <property type="protein sequence ID" value="GAL69363.1"/>
    <property type="molecule type" value="Genomic_DNA"/>
</dbReference>
<reference evidence="6 7" key="1">
    <citation type="journal article" date="2014" name="Genome Announc.">
        <title>Draft Genome Sequence of Marine Flavobacterium Jejuia pallidilutea Strain 11shimoA1 and Pigmentation Mutants.</title>
        <authorList>
            <person name="Takatani N."/>
            <person name="Nakanishi M."/>
            <person name="Meirelles P."/>
            <person name="Mino S."/>
            <person name="Suda W."/>
            <person name="Oshima K."/>
            <person name="Hattori M."/>
            <person name="Ohkuma M."/>
            <person name="Hosokawa M."/>
            <person name="Miyashita K."/>
            <person name="Thompson F.L."/>
            <person name="Niwa A."/>
            <person name="Sawabe T."/>
            <person name="Sawabe T."/>
        </authorList>
    </citation>
    <scope>NUCLEOTIDE SEQUENCE [LARGE SCALE GENOMIC DNA]</scope>
    <source>
        <strain evidence="4 6">JCM 19301</strain>
        <strain evidence="5">JCM 19302</strain>
        <strain evidence="7">JCM19302</strain>
    </source>
</reference>
<evidence type="ECO:0000259" key="3">
    <source>
        <dbReference type="Pfam" id="PF02826"/>
    </source>
</evidence>
<evidence type="ECO:0000313" key="7">
    <source>
        <dbReference type="Proteomes" id="UP000029646"/>
    </source>
</evidence>
<dbReference type="eggNOG" id="COG0111">
    <property type="taxonomic scope" value="Bacteria"/>
</dbReference>
<keyword evidence="1 4" id="KW-0560">Oxidoreductase</keyword>
<dbReference type="GO" id="GO:0004617">
    <property type="term" value="F:phosphoglycerate dehydrogenase activity"/>
    <property type="evidence" value="ECO:0007669"/>
    <property type="project" value="UniProtKB-EC"/>
</dbReference>
<keyword evidence="2" id="KW-0520">NAD</keyword>
<comment type="caution">
    <text evidence="4">The sequence shown here is derived from an EMBL/GenBank/DDBJ whole genome shotgun (WGS) entry which is preliminary data.</text>
</comment>
<evidence type="ECO:0000313" key="4">
    <source>
        <dbReference type="EMBL" id="GAL65303.1"/>
    </source>
</evidence>
<dbReference type="AlphaFoldDB" id="A0A090VMP2"/>
<dbReference type="Pfam" id="PF02826">
    <property type="entry name" value="2-Hacid_dh_C"/>
    <property type="match status" value="1"/>
</dbReference>
<dbReference type="InterPro" id="IPR050223">
    <property type="entry name" value="D-isomer_2-hydroxyacid_DH"/>
</dbReference>
<dbReference type="GO" id="GO:0051287">
    <property type="term" value="F:NAD binding"/>
    <property type="evidence" value="ECO:0007669"/>
    <property type="project" value="InterPro"/>
</dbReference>
<name>A0A090VMP2_9FLAO</name>
<protein>
    <submittedName>
        <fullName evidence="4">D-3-phosphoglycerate dehydrogenase</fullName>
        <ecNumber evidence="4">1.1.1.95</ecNumber>
    </submittedName>
</protein>
<accession>A0A090VMP2</accession>
<gene>
    <name evidence="4" type="ORF">JCM19301_3763</name>
    <name evidence="5" type="ORF">JCM19302_4092</name>
</gene>